<dbReference type="Gene3D" id="1.25.20.10">
    <property type="entry name" value="Bacterial muramidases"/>
    <property type="match status" value="1"/>
</dbReference>
<dbReference type="InterPro" id="IPR008258">
    <property type="entry name" value="Transglycosylase_SLT_dom_1"/>
</dbReference>
<reference evidence="5 6" key="1">
    <citation type="submission" date="2022-07" db="EMBL/GenBank/DDBJ databases">
        <title>Bombella genomes.</title>
        <authorList>
            <person name="Harer L."/>
            <person name="Styblova S."/>
            <person name="Ehrmann M."/>
        </authorList>
    </citation>
    <scope>NUCLEOTIDE SEQUENCE [LARGE SCALE GENOMIC DNA]</scope>
    <source>
        <strain evidence="5 6">TMW 2.2556</strain>
    </source>
</reference>
<evidence type="ECO:0000256" key="2">
    <source>
        <dbReference type="ARBA" id="ARBA00009387"/>
    </source>
</evidence>
<dbReference type="PANTHER" id="PTHR37423">
    <property type="entry name" value="SOLUBLE LYTIC MUREIN TRANSGLYCOSYLASE-RELATED"/>
    <property type="match status" value="1"/>
</dbReference>
<protein>
    <submittedName>
        <fullName evidence="5">Lytic transglycosylase domain-containing protein</fullName>
    </submittedName>
</protein>
<accession>A0ABT3WLD5</accession>
<feature type="domain" description="Transglycosylase SLT" evidence="4">
    <location>
        <begin position="485"/>
        <end position="587"/>
    </location>
</feature>
<dbReference type="Gene3D" id="1.10.530.10">
    <property type="match status" value="1"/>
</dbReference>
<evidence type="ECO:0000313" key="5">
    <source>
        <dbReference type="EMBL" id="MCX5619885.1"/>
    </source>
</evidence>
<evidence type="ECO:0000313" key="6">
    <source>
        <dbReference type="Proteomes" id="UP001165575"/>
    </source>
</evidence>
<name>A0ABT3WLD5_9PROT</name>
<evidence type="ECO:0000259" key="4">
    <source>
        <dbReference type="Pfam" id="PF01464"/>
    </source>
</evidence>
<dbReference type="PANTHER" id="PTHR37423:SF2">
    <property type="entry name" value="MEMBRANE-BOUND LYTIC MUREIN TRANSGLYCOSYLASE C"/>
    <property type="match status" value="1"/>
</dbReference>
<gene>
    <name evidence="5" type="ORF">NQF89_05545</name>
</gene>
<dbReference type="InterPro" id="IPR023346">
    <property type="entry name" value="Lysozyme-like_dom_sf"/>
</dbReference>
<evidence type="ECO:0000256" key="3">
    <source>
        <dbReference type="ARBA" id="ARBA00022729"/>
    </source>
</evidence>
<comment type="similarity">
    <text evidence="2">Belongs to the virb1 family.</text>
</comment>
<dbReference type="Pfam" id="PF01464">
    <property type="entry name" value="SLT"/>
    <property type="match status" value="1"/>
</dbReference>
<comment type="similarity">
    <text evidence="1">Belongs to the transglycosylase Slt family.</text>
</comment>
<proteinExistence type="inferred from homology"/>
<dbReference type="CDD" id="cd13401">
    <property type="entry name" value="Slt70-like"/>
    <property type="match status" value="1"/>
</dbReference>
<keyword evidence="3" id="KW-0732">Signal</keyword>
<keyword evidence="6" id="KW-1185">Reference proteome</keyword>
<comment type="caution">
    <text evidence="5">The sequence shown here is derived from an EMBL/GenBank/DDBJ whole genome shotgun (WGS) entry which is preliminary data.</text>
</comment>
<sequence>MAFAMFRFLFSRKSGPFLRGLTLLYLGSIVTTAWGQTPSRFEEWRALIASDGTNYPPTRYAAFLAQKPDWPLQKRIESRYERALLAEPDPTVRQTLCPSRPIQRADLLATCAPFLPNLAQQARRLWREQPMDGEQMALFLRQFTPYLTPEDEIARYELLEHTGPINTAKQQIERTPELWHALFYARLTNRFSTSDADALYQANAASSDPSLLYYRLKYLRLHDRLDEATSLWLTKKPGTASSPLLPPSPADWQTERANFVRALLRTGRVEAASTGFTIMQAIPPHQQTPETRSLMGYIAFTFLHNPPQAHPYFKALAEENDLNKHAEGLYWLARTEESLHPHTALETYKKASNYPTTFYGQLALAHITHAPFLSSSLRNADFYEALQRQLRTLPPTPAGHNPAREDLLQASIDLWHEGDAFNAMLILAYLQVHEADDKAEQLAIARLALSLPLPKIAILATRQLARLGVAFYPGGYPSLPLASSPALPNGLLPALVRQESSMDEAAISPRHAIGLTQLLLPTAQQIIRQHHLSYKLTSAHDLQDPETNLTIGSLYLEDMLSRFNNVLPYTLAAYNAGPTRAKRWQDEMESPITPSVGDEDILLRWVLLLPYKETRLYIEHIEADMSLYALAPQ</sequence>
<dbReference type="SUPFAM" id="SSF53955">
    <property type="entry name" value="Lysozyme-like"/>
    <property type="match status" value="1"/>
</dbReference>
<evidence type="ECO:0000256" key="1">
    <source>
        <dbReference type="ARBA" id="ARBA00007734"/>
    </source>
</evidence>
<dbReference type="EMBL" id="JANIDX010000004">
    <property type="protein sequence ID" value="MCX5619885.1"/>
    <property type="molecule type" value="Genomic_DNA"/>
</dbReference>
<dbReference type="SUPFAM" id="SSF48435">
    <property type="entry name" value="Bacterial muramidases"/>
    <property type="match status" value="1"/>
</dbReference>
<dbReference type="InterPro" id="IPR008939">
    <property type="entry name" value="Lytic_TGlycosylase_superhlx_U"/>
</dbReference>
<organism evidence="5 6">
    <name type="scientific">Bombella pollinis</name>
    <dbReference type="NCBI Taxonomy" id="2967337"/>
    <lineage>
        <taxon>Bacteria</taxon>
        <taxon>Pseudomonadati</taxon>
        <taxon>Pseudomonadota</taxon>
        <taxon>Alphaproteobacteria</taxon>
        <taxon>Acetobacterales</taxon>
        <taxon>Acetobacteraceae</taxon>
        <taxon>Bombella</taxon>
    </lineage>
</organism>
<dbReference type="RefSeq" id="WP_266137709.1">
    <property type="nucleotide sequence ID" value="NZ_JANIDX010000004.1"/>
</dbReference>
<dbReference type="Proteomes" id="UP001165575">
    <property type="component" value="Unassembled WGS sequence"/>
</dbReference>